<dbReference type="GO" id="GO:0008961">
    <property type="term" value="F:phosphatidylglycerol-prolipoprotein diacylglyceryl transferase activity"/>
    <property type="evidence" value="ECO:0007669"/>
    <property type="project" value="UniProtKB-UniRule"/>
</dbReference>
<dbReference type="PANTHER" id="PTHR30589">
    <property type="entry name" value="PROLIPOPROTEIN DIACYLGLYCERYL TRANSFERASE"/>
    <property type="match status" value="1"/>
</dbReference>
<evidence type="ECO:0000256" key="5">
    <source>
        <dbReference type="ARBA" id="ARBA00022989"/>
    </source>
</evidence>
<feature type="transmembrane region" description="Helical" evidence="7">
    <location>
        <begin position="185"/>
        <end position="204"/>
    </location>
</feature>
<keyword evidence="2 7" id="KW-1003">Cell membrane</keyword>
<feature type="transmembrane region" description="Helical" evidence="7">
    <location>
        <begin position="13"/>
        <end position="33"/>
    </location>
</feature>
<dbReference type="PANTHER" id="PTHR30589:SF0">
    <property type="entry name" value="PHOSPHATIDYLGLYCEROL--PROLIPOPROTEIN DIACYLGLYCERYL TRANSFERASE"/>
    <property type="match status" value="1"/>
</dbReference>
<dbReference type="EMBL" id="LTDM01000001">
    <property type="protein sequence ID" value="OLS03874.1"/>
    <property type="molecule type" value="Genomic_DNA"/>
</dbReference>
<dbReference type="GO" id="GO:0042158">
    <property type="term" value="P:lipoprotein biosynthetic process"/>
    <property type="evidence" value="ECO:0007669"/>
    <property type="project" value="UniProtKB-UniRule"/>
</dbReference>
<dbReference type="EC" id="2.5.1.145" evidence="7"/>
<keyword evidence="8" id="KW-0449">Lipoprotein</keyword>
<dbReference type="HAMAP" id="MF_01147">
    <property type="entry name" value="Lgt"/>
    <property type="match status" value="1"/>
</dbReference>
<dbReference type="RefSeq" id="WP_075723983.1">
    <property type="nucleotide sequence ID" value="NZ_LTDM01000001.1"/>
</dbReference>
<organism evidence="8 9">
    <name type="scientific">Tissierella creatinophila DSM 6911</name>
    <dbReference type="NCBI Taxonomy" id="1123403"/>
    <lineage>
        <taxon>Bacteria</taxon>
        <taxon>Bacillati</taxon>
        <taxon>Bacillota</taxon>
        <taxon>Tissierellia</taxon>
        <taxon>Tissierellales</taxon>
        <taxon>Tissierellaceae</taxon>
        <taxon>Tissierella</taxon>
    </lineage>
</organism>
<evidence type="ECO:0000256" key="1">
    <source>
        <dbReference type="ARBA" id="ARBA00007150"/>
    </source>
</evidence>
<dbReference type="InterPro" id="IPR001640">
    <property type="entry name" value="Lgt"/>
</dbReference>
<comment type="pathway">
    <text evidence="7">Protein modification; lipoprotein biosynthesis (diacylglyceryl transfer).</text>
</comment>
<keyword evidence="9" id="KW-1185">Reference proteome</keyword>
<evidence type="ECO:0000256" key="2">
    <source>
        <dbReference type="ARBA" id="ARBA00022475"/>
    </source>
</evidence>
<dbReference type="NCBIfam" id="TIGR00544">
    <property type="entry name" value="lgt"/>
    <property type="match status" value="1"/>
</dbReference>
<proteinExistence type="inferred from homology"/>
<name>A0A1U7M960_TISCR</name>
<keyword evidence="4 7" id="KW-0812">Transmembrane</keyword>
<evidence type="ECO:0000256" key="7">
    <source>
        <dbReference type="HAMAP-Rule" id="MF_01147"/>
    </source>
</evidence>
<comment type="subcellular location">
    <subcellularLocation>
        <location evidence="7">Cell membrane</location>
        <topology evidence="7">Multi-pass membrane protein</topology>
    </subcellularLocation>
</comment>
<dbReference type="UniPathway" id="UPA00664"/>
<dbReference type="OrthoDB" id="871140at2"/>
<comment type="catalytic activity">
    <reaction evidence="7">
        <text>L-cysteinyl-[prolipoprotein] + a 1,2-diacyl-sn-glycero-3-phospho-(1'-sn-glycerol) = an S-1,2-diacyl-sn-glyceryl-L-cysteinyl-[prolipoprotein] + sn-glycerol 1-phosphate + H(+)</text>
        <dbReference type="Rhea" id="RHEA:56712"/>
        <dbReference type="Rhea" id="RHEA-COMP:14679"/>
        <dbReference type="Rhea" id="RHEA-COMP:14680"/>
        <dbReference type="ChEBI" id="CHEBI:15378"/>
        <dbReference type="ChEBI" id="CHEBI:29950"/>
        <dbReference type="ChEBI" id="CHEBI:57685"/>
        <dbReference type="ChEBI" id="CHEBI:64716"/>
        <dbReference type="ChEBI" id="CHEBI:140658"/>
        <dbReference type="EC" id="2.5.1.145"/>
    </reaction>
</comment>
<comment type="caution">
    <text evidence="8">The sequence shown here is derived from an EMBL/GenBank/DDBJ whole genome shotgun (WGS) entry which is preliminary data.</text>
</comment>
<dbReference type="Pfam" id="PF01790">
    <property type="entry name" value="LGT"/>
    <property type="match status" value="1"/>
</dbReference>
<evidence type="ECO:0000256" key="4">
    <source>
        <dbReference type="ARBA" id="ARBA00022692"/>
    </source>
</evidence>
<accession>A0A1U7M960</accession>
<evidence type="ECO:0000313" key="8">
    <source>
        <dbReference type="EMBL" id="OLS03874.1"/>
    </source>
</evidence>
<keyword evidence="6 7" id="KW-0472">Membrane</keyword>
<comment type="function">
    <text evidence="7">Catalyzes the transfer of the diacylglyceryl group from phosphatidylglycerol to the sulfhydryl group of the N-terminal cysteine of a prolipoprotein, the first step in the formation of mature lipoproteins.</text>
</comment>
<keyword evidence="5 7" id="KW-1133">Transmembrane helix</keyword>
<dbReference type="GO" id="GO:0005886">
    <property type="term" value="C:plasma membrane"/>
    <property type="evidence" value="ECO:0007669"/>
    <property type="project" value="UniProtKB-SubCell"/>
</dbReference>
<evidence type="ECO:0000313" key="9">
    <source>
        <dbReference type="Proteomes" id="UP000186112"/>
    </source>
</evidence>
<protein>
    <recommendedName>
        <fullName evidence="7">Phosphatidylglycerol--prolipoprotein diacylglyceryl transferase</fullName>
        <ecNumber evidence="7">2.5.1.145</ecNumber>
    </recommendedName>
</protein>
<dbReference type="PROSITE" id="PS01311">
    <property type="entry name" value="LGT"/>
    <property type="match status" value="1"/>
</dbReference>
<comment type="similarity">
    <text evidence="1 7">Belongs to the Lgt family.</text>
</comment>
<gene>
    <name evidence="8" type="primary">lgt_1</name>
    <name evidence="7" type="synonym">lgt</name>
    <name evidence="8" type="ORF">TICRE_00010</name>
</gene>
<dbReference type="Proteomes" id="UP000186112">
    <property type="component" value="Unassembled WGS sequence"/>
</dbReference>
<feature type="transmembrane region" description="Helical" evidence="7">
    <location>
        <begin position="87"/>
        <end position="104"/>
    </location>
</feature>
<evidence type="ECO:0000256" key="3">
    <source>
        <dbReference type="ARBA" id="ARBA00022679"/>
    </source>
</evidence>
<sequence>MNPVAFEIFGLPIRWYGIFIASAVFLGTIIALKQAKLNNIEENDLLDLLLYAIPVSIIGARAYYVIFSWDLYRDDLIQVLNFRNGGLAIHGVLIGAIVTTIIFTKKRNISFWKLVDTAAPSLVLGQAIGRWGNFVNQEAHGGPTDLPWGIIVDGVKVHPTFLYESLWNFGVFIFLMWYSRNKKHVDGAVFLWYLILYSFIRFFIEHLRTDSLMWGSVKVAQLISVIIIIVSSYMLYKKKK</sequence>
<keyword evidence="3 7" id="KW-0808">Transferase</keyword>
<feature type="transmembrane region" description="Helical" evidence="7">
    <location>
        <begin position="45"/>
        <end position="67"/>
    </location>
</feature>
<feature type="binding site" evidence="7">
    <location>
        <position position="130"/>
    </location>
    <ligand>
        <name>a 1,2-diacyl-sn-glycero-3-phospho-(1'-sn-glycerol)</name>
        <dbReference type="ChEBI" id="CHEBI:64716"/>
    </ligand>
</feature>
<keyword evidence="8" id="KW-0328">Glycosyltransferase</keyword>
<dbReference type="AlphaFoldDB" id="A0A1U7M960"/>
<evidence type="ECO:0000256" key="6">
    <source>
        <dbReference type="ARBA" id="ARBA00023136"/>
    </source>
</evidence>
<reference evidence="8 9" key="1">
    <citation type="submission" date="2016-02" db="EMBL/GenBank/DDBJ databases">
        <title>Genome sequence of Tissierella creatinophila DSM 6911.</title>
        <authorList>
            <person name="Poehlein A."/>
            <person name="Daniel R."/>
        </authorList>
    </citation>
    <scope>NUCLEOTIDE SEQUENCE [LARGE SCALE GENOMIC DNA]</scope>
    <source>
        <strain evidence="8 9">DSM 6911</strain>
    </source>
</reference>
<feature type="transmembrane region" description="Helical" evidence="7">
    <location>
        <begin position="216"/>
        <end position="236"/>
    </location>
</feature>